<dbReference type="PANTHER" id="PTHR30461">
    <property type="entry name" value="DNA-INVERTASE FROM LAMBDOID PROPHAGE"/>
    <property type="match status" value="1"/>
</dbReference>
<evidence type="ECO:0000256" key="1">
    <source>
        <dbReference type="ARBA" id="ARBA00023125"/>
    </source>
</evidence>
<dbReference type="AlphaFoldDB" id="A0A172WPI6"/>
<accession>A0A172WPI6</accession>
<evidence type="ECO:0000256" key="2">
    <source>
        <dbReference type="ARBA" id="ARBA00023172"/>
    </source>
</evidence>
<dbReference type="GO" id="GO:0000150">
    <property type="term" value="F:DNA strand exchange activity"/>
    <property type="evidence" value="ECO:0007669"/>
    <property type="project" value="InterPro"/>
</dbReference>
<dbReference type="OrthoDB" id="9791494at2"/>
<dbReference type="Gene3D" id="3.90.1750.20">
    <property type="entry name" value="Putative Large Serine Recombinase, Chain B, Domain 2"/>
    <property type="match status" value="1"/>
</dbReference>
<reference evidence="4 5" key="1">
    <citation type="submission" date="2016-05" db="EMBL/GenBank/DDBJ databases">
        <title>Genome sequence of Pseudomonas stutzeri 273 and identification of the exopolysaccharide biosynthesis locus.</title>
        <authorList>
            <person name="Wu S."/>
            <person name="Sun C."/>
        </authorList>
    </citation>
    <scope>NUCLEOTIDE SEQUENCE [LARGE SCALE GENOMIC DNA]</scope>
    <source>
        <strain evidence="4 5">273</strain>
    </source>
</reference>
<sequence>MPKAYAYVRWSTAEQGGLDRDSHTRQTTPLEAFTATTGVEVVETIIDKGVSAFRGANARIGQLKGLLDRIGSGEIEAGDYIIVESIDRLTRQRLNDSVELIQSILRKGVRIHTAIDNKTYSYDDPNRDLETLLMVGVIAKRAHEESDTKSKRLKSSWVKKRNAAETKIIRKQCPYGFAYDDKEEQFVIVEDEANEIRTIFERLKYVGILEAIKEVNQTSKRKWTRKHIDELVKTKSPIGVLALQRREDDGEGRIFDRYVPNYYPKIVDENTFEAAVAAIKKRFNEKKSGRRAPNNYNIFRHCIKCKDHDVGMFFNLQGLGKEKKRYAYLVCSNRAERVCECGNRIRFELVFGIFLCAIQKMYENRYIDERTEKKRKDFTWFSENDYASFDSFNNAFGKFFAAKDNSKQKEEIRSKQTELLIEKNSLSMLDASLAQFDGIIPKTFIQRIANSEARIAELEKDIVNLEGDLIVEGEVLEATTPKEIIELYQTEIGRMKLNSFFINRGIQFYIYYDKEVGMVSLTIKLKDEPDFKLSVWHKFAEKSPLKEFGIDDLSNIIK</sequence>
<dbReference type="PROSITE" id="PS51736">
    <property type="entry name" value="RECOMBINASES_3"/>
    <property type="match status" value="1"/>
</dbReference>
<protein>
    <recommendedName>
        <fullName evidence="3">Resolvase/invertase-type recombinase catalytic domain-containing protein</fullName>
    </recommendedName>
</protein>
<dbReference type="RefSeq" id="WP_064481324.1">
    <property type="nucleotide sequence ID" value="NZ_CP015641.1"/>
</dbReference>
<dbReference type="Pfam" id="PF00239">
    <property type="entry name" value="Resolvase"/>
    <property type="match status" value="1"/>
</dbReference>
<dbReference type="InterPro" id="IPR011109">
    <property type="entry name" value="DNA_bind_recombinase_dom"/>
</dbReference>
<gene>
    <name evidence="4" type="ORF">PS273GM_09755</name>
</gene>
<evidence type="ECO:0000259" key="3">
    <source>
        <dbReference type="PROSITE" id="PS51736"/>
    </source>
</evidence>
<feature type="domain" description="Resolvase/invertase-type recombinase catalytic" evidence="3">
    <location>
        <begin position="3"/>
        <end position="164"/>
    </location>
</feature>
<dbReference type="InterPro" id="IPR006119">
    <property type="entry name" value="Resolv_N"/>
</dbReference>
<dbReference type="Gene3D" id="3.40.50.1390">
    <property type="entry name" value="Resolvase, N-terminal catalytic domain"/>
    <property type="match status" value="1"/>
</dbReference>
<dbReference type="EMBL" id="CP015641">
    <property type="protein sequence ID" value="ANF25411.1"/>
    <property type="molecule type" value="Genomic_DNA"/>
</dbReference>
<dbReference type="Pfam" id="PF07508">
    <property type="entry name" value="Recombinase"/>
    <property type="match status" value="1"/>
</dbReference>
<dbReference type="SUPFAM" id="SSF53041">
    <property type="entry name" value="Resolvase-like"/>
    <property type="match status" value="1"/>
</dbReference>
<proteinExistence type="predicted"/>
<dbReference type="InterPro" id="IPR050639">
    <property type="entry name" value="SSR_resolvase"/>
</dbReference>
<organism evidence="4 5">
    <name type="scientific">Stutzerimonas stutzeri</name>
    <name type="common">Pseudomonas stutzeri</name>
    <dbReference type="NCBI Taxonomy" id="316"/>
    <lineage>
        <taxon>Bacteria</taxon>
        <taxon>Pseudomonadati</taxon>
        <taxon>Pseudomonadota</taxon>
        <taxon>Gammaproteobacteria</taxon>
        <taxon>Pseudomonadales</taxon>
        <taxon>Pseudomonadaceae</taxon>
        <taxon>Stutzerimonas</taxon>
    </lineage>
</organism>
<name>A0A172WPI6_STUST</name>
<dbReference type="SMART" id="SM00857">
    <property type="entry name" value="Resolvase"/>
    <property type="match status" value="1"/>
</dbReference>
<evidence type="ECO:0000313" key="4">
    <source>
        <dbReference type="EMBL" id="ANF25411.1"/>
    </source>
</evidence>
<keyword evidence="1" id="KW-0238">DNA-binding</keyword>
<evidence type="ECO:0000313" key="5">
    <source>
        <dbReference type="Proteomes" id="UP000077787"/>
    </source>
</evidence>
<dbReference type="GO" id="GO:0003677">
    <property type="term" value="F:DNA binding"/>
    <property type="evidence" value="ECO:0007669"/>
    <property type="project" value="UniProtKB-KW"/>
</dbReference>
<dbReference type="Proteomes" id="UP000077787">
    <property type="component" value="Chromosome"/>
</dbReference>
<dbReference type="PANTHER" id="PTHR30461:SF2">
    <property type="entry name" value="SERINE RECOMBINASE PINE-RELATED"/>
    <property type="match status" value="1"/>
</dbReference>
<dbReference type="InterPro" id="IPR038109">
    <property type="entry name" value="DNA_bind_recomb_sf"/>
</dbReference>
<dbReference type="CDD" id="cd00338">
    <property type="entry name" value="Ser_Recombinase"/>
    <property type="match status" value="1"/>
</dbReference>
<dbReference type="InterPro" id="IPR036162">
    <property type="entry name" value="Resolvase-like_N_sf"/>
</dbReference>
<keyword evidence="2" id="KW-0233">DNA recombination</keyword>